<dbReference type="STRING" id="1229780.BN381_130076"/>
<evidence type="ECO:0000313" key="2">
    <source>
        <dbReference type="EMBL" id="CCM62518.1"/>
    </source>
</evidence>
<sequence length="404" mass="41145">MGNFTSDKRGAAALADGEVVGVGPRSEKVEAHTMLTRARTIAALPAAGLALTLLAGGCGNDTDPKSVESTKPPTTLASPSTSAEAPTESTADTPESTTSTVTAATADVSGVGYMDGFRFELTGAEFGETSSGQSGLLVEADLENLNKDSDQRFDPSVSLEDSDGKAINGGVVADLVPSGSSSSATFEFNAEDGFDTLDGRTLLVGASGEAQVELPLDDKGEAVGRIPVELEPSESELGVEGVDVTIDQLDLRWYGPDFDQVGDDEIVLAAEVSARNGTENQTCVRDTIKFVGPDDDTTAAESQGADCEPAGESKKGTKVVAVIQQPEAGEWALQVVGDWGPGGKEVTGEVTFQLTDEMISGTKGDDEDASGEGSNDAGTSTTEATDSGSSGSTSSSSTTTTTAG</sequence>
<name>R4YWT1_9ACTN</name>
<feature type="region of interest" description="Disordered" evidence="1">
    <location>
        <begin position="292"/>
        <end position="316"/>
    </location>
</feature>
<feature type="compositionally biased region" description="Polar residues" evidence="1">
    <location>
        <begin position="69"/>
        <end position="84"/>
    </location>
</feature>
<accession>R4YWT1</accession>
<dbReference type="EMBL" id="CANL01000005">
    <property type="protein sequence ID" value="CCM62518.1"/>
    <property type="molecule type" value="Genomic_DNA"/>
</dbReference>
<keyword evidence="3" id="KW-1185">Reference proteome</keyword>
<evidence type="ECO:0008006" key="4">
    <source>
        <dbReference type="Google" id="ProtNLM"/>
    </source>
</evidence>
<dbReference type="AlphaFoldDB" id="R4YWT1"/>
<feature type="compositionally biased region" description="Low complexity" evidence="1">
    <location>
        <begin position="377"/>
        <end position="404"/>
    </location>
</feature>
<dbReference type="HOGENOM" id="CLU_680926_0_0_11"/>
<feature type="compositionally biased region" description="Low complexity" evidence="1">
    <location>
        <begin position="86"/>
        <end position="103"/>
    </location>
</feature>
<gene>
    <name evidence="2" type="ORF">BN381_130076</name>
</gene>
<feature type="region of interest" description="Disordered" evidence="1">
    <location>
        <begin position="62"/>
        <end position="103"/>
    </location>
</feature>
<dbReference type="Proteomes" id="UP000018291">
    <property type="component" value="Unassembled WGS sequence"/>
</dbReference>
<proteinExistence type="predicted"/>
<evidence type="ECO:0000256" key="1">
    <source>
        <dbReference type="SAM" id="MobiDB-lite"/>
    </source>
</evidence>
<evidence type="ECO:0000313" key="3">
    <source>
        <dbReference type="Proteomes" id="UP000018291"/>
    </source>
</evidence>
<feature type="region of interest" description="Disordered" evidence="1">
    <location>
        <begin position="355"/>
        <end position="404"/>
    </location>
</feature>
<reference evidence="2 3" key="1">
    <citation type="journal article" date="2013" name="ISME J.">
        <title>Metabolic model for the filamentous 'Candidatus Microthrix parvicella' based on genomic and metagenomic analyses.</title>
        <authorList>
            <person name="Jon McIlroy S."/>
            <person name="Kristiansen R."/>
            <person name="Albertsen M."/>
            <person name="Michael Karst S."/>
            <person name="Rossetti S."/>
            <person name="Lund Nielsen J."/>
            <person name="Tandoi V."/>
            <person name="James Seviour R."/>
            <person name="Nielsen P.H."/>
        </authorList>
    </citation>
    <scope>NUCLEOTIDE SEQUENCE [LARGE SCALE GENOMIC DNA]</scope>
    <source>
        <strain evidence="2 3">RN1</strain>
    </source>
</reference>
<protein>
    <recommendedName>
        <fullName evidence="4">DUF4352 domain-containing protein</fullName>
    </recommendedName>
</protein>
<comment type="caution">
    <text evidence="2">The sequence shown here is derived from an EMBL/GenBank/DDBJ whole genome shotgun (WGS) entry which is preliminary data.</text>
</comment>
<organism evidence="2 3">
    <name type="scientific">Candidatus Neomicrothrix parvicella RN1</name>
    <dbReference type="NCBI Taxonomy" id="1229780"/>
    <lineage>
        <taxon>Bacteria</taxon>
        <taxon>Bacillati</taxon>
        <taxon>Actinomycetota</taxon>
        <taxon>Acidimicrobiia</taxon>
        <taxon>Acidimicrobiales</taxon>
        <taxon>Microthrixaceae</taxon>
        <taxon>Candidatus Neomicrothrix</taxon>
    </lineage>
</organism>